<dbReference type="PANTHER" id="PTHR15239:SF6">
    <property type="entry name" value="RIBOSOME QUALITY CONTROL COMPLEX SUBUNIT NEMF"/>
    <property type="match status" value="1"/>
</dbReference>
<dbReference type="Proteomes" id="UP000198771">
    <property type="component" value="Unassembled WGS sequence"/>
</dbReference>
<dbReference type="GO" id="GO:1990112">
    <property type="term" value="C:RQC complex"/>
    <property type="evidence" value="ECO:0007669"/>
    <property type="project" value="TreeGrafter"/>
</dbReference>
<organism evidence="3 4">
    <name type="scientific">Desulfonatronum thiosulfatophilum</name>
    <dbReference type="NCBI Taxonomy" id="617002"/>
    <lineage>
        <taxon>Bacteria</taxon>
        <taxon>Pseudomonadati</taxon>
        <taxon>Thermodesulfobacteriota</taxon>
        <taxon>Desulfovibrionia</taxon>
        <taxon>Desulfovibrionales</taxon>
        <taxon>Desulfonatronaceae</taxon>
        <taxon>Desulfonatronum</taxon>
    </lineage>
</organism>
<evidence type="ECO:0000256" key="1">
    <source>
        <dbReference type="SAM" id="MobiDB-lite"/>
    </source>
</evidence>
<feature type="region of interest" description="Disordered" evidence="1">
    <location>
        <begin position="331"/>
        <end position="359"/>
    </location>
</feature>
<gene>
    <name evidence="3" type="ORF">SAMN05660653_02045</name>
</gene>
<dbReference type="PANTHER" id="PTHR15239">
    <property type="entry name" value="NUCLEAR EXPORT MEDIATOR FACTOR NEMF"/>
    <property type="match status" value="1"/>
</dbReference>
<sequence length="498" mass="56422">MVLGRRLERIYAPRLGLWTFRLQPGEHPRHLLFSHHPESVSMTLSSRFPENPATPTSQVMGLRKRIQGKRILEIRSDWVHRRLAMGMGLQEPTSWLILDAKKGVGLENQAPEWGNDASSWPSLEQIHGDSQIWHAHPQVSPLMRQTLQNLPEDLGNTLLNGFASGLPPDSFFVYQSPSSQSFACPWILPEPIRRTSTETRCSTAFMAATLLADEIFFQDKTSVDKLATVRVHKRKKRLLKNLDADEQRLLGFVQLAERAQLIRRNLYQLPAQVTGRSRLERITLPEDDDTMVDLVLDAKLTILENMERWFRLADKGRRGLVHVQRRREAIKTEASPAHATVQRTTPEPKNASHRKRKLPDRKSISLPLHRFLSSDGFVMLRGKNQKANHALLTKTASSFDFWFHAADGPGAHLILKRDFPEQDVPEQTMIEAAGLAGLASHFSSSDSATIICAQVKYVRAVKGTPGLARVDRVHQTLHVTLDPNLERILRVVEDGKPY</sequence>
<reference evidence="3 4" key="1">
    <citation type="submission" date="2016-10" db="EMBL/GenBank/DDBJ databases">
        <authorList>
            <person name="de Groot N.N."/>
        </authorList>
    </citation>
    <scope>NUCLEOTIDE SEQUENCE [LARGE SCALE GENOMIC DNA]</scope>
    <source>
        <strain evidence="3 4">ASO4-2</strain>
    </source>
</reference>
<dbReference type="GO" id="GO:0043023">
    <property type="term" value="F:ribosomal large subunit binding"/>
    <property type="evidence" value="ECO:0007669"/>
    <property type="project" value="TreeGrafter"/>
</dbReference>
<dbReference type="STRING" id="617002.SAMN05660653_02045"/>
<dbReference type="Gene3D" id="2.30.310.10">
    <property type="entry name" value="ibrinogen binding protein from staphylococcus aureus domain"/>
    <property type="match status" value="1"/>
</dbReference>
<dbReference type="InterPro" id="IPR008532">
    <property type="entry name" value="NFACT_RNA-bd"/>
</dbReference>
<feature type="domain" description="NFACT RNA-binding" evidence="2">
    <location>
        <begin position="369"/>
        <end position="458"/>
    </location>
</feature>
<dbReference type="Pfam" id="PF05670">
    <property type="entry name" value="NFACT-R_1"/>
    <property type="match status" value="1"/>
</dbReference>
<proteinExistence type="predicted"/>
<keyword evidence="4" id="KW-1185">Reference proteome</keyword>
<dbReference type="AlphaFoldDB" id="A0A1G6DC79"/>
<evidence type="ECO:0000313" key="4">
    <source>
        <dbReference type="Proteomes" id="UP000198771"/>
    </source>
</evidence>
<dbReference type="EMBL" id="FMXO01000011">
    <property type="protein sequence ID" value="SDB42732.1"/>
    <property type="molecule type" value="Genomic_DNA"/>
</dbReference>
<dbReference type="InterPro" id="IPR051608">
    <property type="entry name" value="RQC_Subunit_NEMF"/>
</dbReference>
<dbReference type="GO" id="GO:0072344">
    <property type="term" value="P:rescue of stalled ribosome"/>
    <property type="evidence" value="ECO:0007669"/>
    <property type="project" value="TreeGrafter"/>
</dbReference>
<dbReference type="GO" id="GO:0000049">
    <property type="term" value="F:tRNA binding"/>
    <property type="evidence" value="ECO:0007669"/>
    <property type="project" value="TreeGrafter"/>
</dbReference>
<dbReference type="Pfam" id="PF05833">
    <property type="entry name" value="NFACT_N"/>
    <property type="match status" value="1"/>
</dbReference>
<evidence type="ECO:0000259" key="2">
    <source>
        <dbReference type="Pfam" id="PF05670"/>
    </source>
</evidence>
<evidence type="ECO:0000313" key="3">
    <source>
        <dbReference type="EMBL" id="SDB42732.1"/>
    </source>
</evidence>
<accession>A0A1G6DC79</accession>
<protein>
    <submittedName>
        <fullName evidence="3">Predicted component of the ribosome quality control (RQC) complex, YloA/Tae2 family, contains fibronectin-binding (FbpA) and DUF814 domains</fullName>
    </submittedName>
</protein>
<name>A0A1G6DC79_9BACT</name>